<keyword evidence="2" id="KW-1133">Transmembrane helix</keyword>
<sequence>MAARTRGTWNKGTWAVGIAAAAVLALTGYAMFSGDEGPDDEQGKGGSNPSAASSASPSATYQAPEDWTEPERWAALPRGKETDSRGSEVGYPHTTEGAAAMLAAANTTSVDTDTSTVDEQLRIYHSYVSQRDQSSENAEQIELQALQTDKSLHKQMSVSASQPLPSGAYIRSSVVGYKVVKESASEVSVWLLSRVVQKNGETAKEKSSYTRVLNGAAWEGGDWKLSGAVTQRGMEAAQQESQPPMAAPGDAAFNRSGWTAIREAS</sequence>
<evidence type="ECO:0000313" key="3">
    <source>
        <dbReference type="EMBL" id="NGO40620.1"/>
    </source>
</evidence>
<keyword evidence="2" id="KW-0812">Transmembrane</keyword>
<dbReference type="Proteomes" id="UP001518140">
    <property type="component" value="Unassembled WGS sequence"/>
</dbReference>
<evidence type="ECO:0000256" key="2">
    <source>
        <dbReference type="SAM" id="Phobius"/>
    </source>
</evidence>
<organism evidence="3 4">
    <name type="scientific">Streptomyces ureilyticus</name>
    <dbReference type="NCBI Taxonomy" id="1775131"/>
    <lineage>
        <taxon>Bacteria</taxon>
        <taxon>Bacillati</taxon>
        <taxon>Actinomycetota</taxon>
        <taxon>Actinomycetes</taxon>
        <taxon>Kitasatosporales</taxon>
        <taxon>Streptomycetaceae</taxon>
        <taxon>Streptomyces</taxon>
    </lineage>
</organism>
<feature type="region of interest" description="Disordered" evidence="1">
    <location>
        <begin position="34"/>
        <end position="72"/>
    </location>
</feature>
<dbReference type="RefSeq" id="WP_165337308.1">
    <property type="nucleotide sequence ID" value="NZ_JAAKZX010000001.1"/>
</dbReference>
<keyword evidence="2" id="KW-0472">Membrane</keyword>
<dbReference type="EMBL" id="JAAKZX010000001">
    <property type="protein sequence ID" value="NGO40620.1"/>
    <property type="molecule type" value="Genomic_DNA"/>
</dbReference>
<reference evidence="3 4" key="1">
    <citation type="submission" date="2020-02" db="EMBL/GenBank/DDBJ databases">
        <title>Whole-genome analyses of novel actinobacteria.</title>
        <authorList>
            <person name="Sahin N."/>
            <person name="Tokatli A."/>
        </authorList>
    </citation>
    <scope>NUCLEOTIDE SEQUENCE [LARGE SCALE GENOMIC DNA]</scope>
    <source>
        <strain evidence="3 4">YC419</strain>
    </source>
</reference>
<accession>A0ABX0DGH3</accession>
<evidence type="ECO:0000256" key="1">
    <source>
        <dbReference type="SAM" id="MobiDB-lite"/>
    </source>
</evidence>
<gene>
    <name evidence="3" type="ORF">G6048_00110</name>
</gene>
<keyword evidence="4" id="KW-1185">Reference proteome</keyword>
<comment type="caution">
    <text evidence="3">The sequence shown here is derived from an EMBL/GenBank/DDBJ whole genome shotgun (WGS) entry which is preliminary data.</text>
</comment>
<feature type="transmembrane region" description="Helical" evidence="2">
    <location>
        <begin position="12"/>
        <end position="32"/>
    </location>
</feature>
<proteinExistence type="predicted"/>
<feature type="compositionally biased region" description="Low complexity" evidence="1">
    <location>
        <begin position="49"/>
        <end position="59"/>
    </location>
</feature>
<name>A0ABX0DGH3_9ACTN</name>
<protein>
    <submittedName>
        <fullName evidence="3">Uncharacterized protein</fullName>
    </submittedName>
</protein>
<evidence type="ECO:0000313" key="4">
    <source>
        <dbReference type="Proteomes" id="UP001518140"/>
    </source>
</evidence>